<evidence type="ECO:0000256" key="2">
    <source>
        <dbReference type="ARBA" id="ARBA00022763"/>
    </source>
</evidence>
<gene>
    <name evidence="6" type="ORF">HAHE_27940</name>
</gene>
<evidence type="ECO:0000313" key="7">
    <source>
        <dbReference type="Proteomes" id="UP001374893"/>
    </source>
</evidence>
<evidence type="ECO:0000256" key="4">
    <source>
        <dbReference type="ARBA" id="ARBA00023204"/>
    </source>
</evidence>
<keyword evidence="3 5" id="KW-0378">Hydrolase</keyword>
<keyword evidence="2 5" id="KW-0227">DNA damage</keyword>
<dbReference type="EC" id="3.2.2.-" evidence="5"/>
<dbReference type="InterPro" id="IPR003180">
    <property type="entry name" value="MPG"/>
</dbReference>
<dbReference type="Pfam" id="PF02245">
    <property type="entry name" value="Pur_DNA_glyco"/>
    <property type="match status" value="1"/>
</dbReference>
<organism evidence="6 7">
    <name type="scientific">Haloferula helveola</name>
    <dbReference type="NCBI Taxonomy" id="490095"/>
    <lineage>
        <taxon>Bacteria</taxon>
        <taxon>Pseudomonadati</taxon>
        <taxon>Verrucomicrobiota</taxon>
        <taxon>Verrucomicrobiia</taxon>
        <taxon>Verrucomicrobiales</taxon>
        <taxon>Verrucomicrobiaceae</taxon>
        <taxon>Haloferula</taxon>
    </lineage>
</organism>
<dbReference type="Proteomes" id="UP001374893">
    <property type="component" value="Chromosome"/>
</dbReference>
<evidence type="ECO:0000256" key="3">
    <source>
        <dbReference type="ARBA" id="ARBA00022801"/>
    </source>
</evidence>
<evidence type="ECO:0000256" key="5">
    <source>
        <dbReference type="HAMAP-Rule" id="MF_00527"/>
    </source>
</evidence>
<comment type="similarity">
    <text evidence="1 5">Belongs to the DNA glycosylase MPG family.</text>
</comment>
<keyword evidence="7" id="KW-1185">Reference proteome</keyword>
<dbReference type="EMBL" id="AP024702">
    <property type="protein sequence ID" value="BCX48886.1"/>
    <property type="molecule type" value="Genomic_DNA"/>
</dbReference>
<name>A0ABM7RHB7_9BACT</name>
<dbReference type="InterPro" id="IPR036995">
    <property type="entry name" value="MPG_sf"/>
</dbReference>
<dbReference type="RefSeq" id="WP_343218187.1">
    <property type="nucleotide sequence ID" value="NZ_AP024702.1"/>
</dbReference>
<dbReference type="SUPFAM" id="SSF50486">
    <property type="entry name" value="FMT C-terminal domain-like"/>
    <property type="match status" value="1"/>
</dbReference>
<reference evidence="6 7" key="1">
    <citation type="submission" date="2021-06" db="EMBL/GenBank/DDBJ databases">
        <title>Complete genome of Haloferula helveola possessing various polysaccharide degrading enzymes.</title>
        <authorList>
            <person name="Takami H."/>
            <person name="Huang C."/>
            <person name="Hamasaki K."/>
        </authorList>
    </citation>
    <scope>NUCLEOTIDE SEQUENCE [LARGE SCALE GENOMIC DNA]</scope>
    <source>
        <strain evidence="6 7">CN-1</strain>
    </source>
</reference>
<dbReference type="PANTHER" id="PTHR10429:SF0">
    <property type="entry name" value="DNA-3-METHYLADENINE GLYCOSYLASE"/>
    <property type="match status" value="1"/>
</dbReference>
<proteinExistence type="inferred from homology"/>
<sequence>MSRIDCSFFERDPATCARELIGATFQWDESSGRIVETEAYFSEDDPACHTFFRPSARRFVEEKAPGTAYVYLNYGVHWLFNVLVKGPDGAGFVLFRALEPLRGVDHMEQRRGQMPRTQLCAGPGCLTRALGIDGGAHGANFLGSERRLISLAPAKTVVTGSRIGISRGLELQWRFGERGHPCLSRKFGQ</sequence>
<dbReference type="InterPro" id="IPR011034">
    <property type="entry name" value="Formyl_transferase-like_C_sf"/>
</dbReference>
<dbReference type="PANTHER" id="PTHR10429">
    <property type="entry name" value="DNA-3-METHYLADENINE GLYCOSYLASE"/>
    <property type="match status" value="1"/>
</dbReference>
<dbReference type="HAMAP" id="MF_00527">
    <property type="entry name" value="3MGH"/>
    <property type="match status" value="1"/>
</dbReference>
<protein>
    <recommendedName>
        <fullName evidence="5">Putative 3-methyladenine DNA glycosylase</fullName>
        <ecNumber evidence="5">3.2.2.-</ecNumber>
    </recommendedName>
</protein>
<accession>A0ABM7RHB7</accession>
<dbReference type="CDD" id="cd00540">
    <property type="entry name" value="AAG"/>
    <property type="match status" value="1"/>
</dbReference>
<dbReference type="NCBIfam" id="TIGR00567">
    <property type="entry name" value="3mg"/>
    <property type="match status" value="1"/>
</dbReference>
<evidence type="ECO:0000313" key="6">
    <source>
        <dbReference type="EMBL" id="BCX48886.1"/>
    </source>
</evidence>
<evidence type="ECO:0000256" key="1">
    <source>
        <dbReference type="ARBA" id="ARBA00009232"/>
    </source>
</evidence>
<dbReference type="Gene3D" id="3.10.300.10">
    <property type="entry name" value="Methylpurine-DNA glycosylase (MPG)"/>
    <property type="match status" value="1"/>
</dbReference>
<keyword evidence="4 5" id="KW-0234">DNA repair</keyword>